<evidence type="ECO:0000313" key="3">
    <source>
        <dbReference type="Proteomes" id="UP001454036"/>
    </source>
</evidence>
<keyword evidence="3" id="KW-1185">Reference proteome</keyword>
<organism evidence="2 3">
    <name type="scientific">Lithospermum erythrorhizon</name>
    <name type="common">Purple gromwell</name>
    <name type="synonym">Lithospermum officinale var. erythrorhizon</name>
    <dbReference type="NCBI Taxonomy" id="34254"/>
    <lineage>
        <taxon>Eukaryota</taxon>
        <taxon>Viridiplantae</taxon>
        <taxon>Streptophyta</taxon>
        <taxon>Embryophyta</taxon>
        <taxon>Tracheophyta</taxon>
        <taxon>Spermatophyta</taxon>
        <taxon>Magnoliopsida</taxon>
        <taxon>eudicotyledons</taxon>
        <taxon>Gunneridae</taxon>
        <taxon>Pentapetalae</taxon>
        <taxon>asterids</taxon>
        <taxon>lamiids</taxon>
        <taxon>Boraginales</taxon>
        <taxon>Boraginaceae</taxon>
        <taxon>Boraginoideae</taxon>
        <taxon>Lithospermeae</taxon>
        <taxon>Lithospermum</taxon>
    </lineage>
</organism>
<evidence type="ECO:0000313" key="2">
    <source>
        <dbReference type="EMBL" id="GAA0161157.1"/>
    </source>
</evidence>
<feature type="region of interest" description="Disordered" evidence="1">
    <location>
        <begin position="1"/>
        <end position="75"/>
    </location>
</feature>
<proteinExistence type="predicted"/>
<accession>A0AAV3QG55</accession>
<comment type="caution">
    <text evidence="2">The sequence shown here is derived from an EMBL/GenBank/DDBJ whole genome shotgun (WGS) entry which is preliminary data.</text>
</comment>
<feature type="compositionally biased region" description="Polar residues" evidence="1">
    <location>
        <begin position="52"/>
        <end position="64"/>
    </location>
</feature>
<gene>
    <name evidence="2" type="ORF">LIER_17536</name>
</gene>
<protein>
    <submittedName>
        <fullName evidence="2">Uncharacterized protein</fullName>
    </submittedName>
</protein>
<name>A0AAV3QG55_LITER</name>
<dbReference type="AlphaFoldDB" id="A0AAV3QG55"/>
<evidence type="ECO:0000256" key="1">
    <source>
        <dbReference type="SAM" id="MobiDB-lite"/>
    </source>
</evidence>
<sequence>MELSKSKPLPYLPTQSLDLPQITRDHSQTSRDENRKQSRMEFTPSFVARNLDYNNGVTRPFNQQHTRETKPNSMSLKKKNKTKTNIFFNQRFPATSKLTHFQAPQDENRKQRGYMSHPFLLPKKLGYNNGGCAFLQPPSLRESTKTTTSPQIREDKGKNVGILDQKALKLPLLQDFL</sequence>
<reference evidence="2 3" key="1">
    <citation type="submission" date="2024-01" db="EMBL/GenBank/DDBJ databases">
        <title>The complete chloroplast genome sequence of Lithospermum erythrorhizon: insights into the phylogenetic relationship among Boraginaceae species and the maternal lineages of purple gromwells.</title>
        <authorList>
            <person name="Okada T."/>
            <person name="Watanabe K."/>
        </authorList>
    </citation>
    <scope>NUCLEOTIDE SEQUENCE [LARGE SCALE GENOMIC DNA]</scope>
</reference>
<dbReference type="Proteomes" id="UP001454036">
    <property type="component" value="Unassembled WGS sequence"/>
</dbReference>
<dbReference type="EMBL" id="BAABME010004094">
    <property type="protein sequence ID" value="GAA0161157.1"/>
    <property type="molecule type" value="Genomic_DNA"/>
</dbReference>
<feature type="compositionally biased region" description="Basic and acidic residues" evidence="1">
    <location>
        <begin position="23"/>
        <end position="39"/>
    </location>
</feature>